<dbReference type="PANTHER" id="PTHR13014">
    <property type="entry name" value="MITOCHONDRIAL 28S RIBOSOMAL PROTEIN S30/P52 PRO-APOTOTIC PROTEIN"/>
    <property type="match status" value="1"/>
</dbReference>
<proteinExistence type="predicted"/>
<organism evidence="5 6">
    <name type="scientific">Iphiclides podalirius</name>
    <name type="common">scarce swallowtail</name>
    <dbReference type="NCBI Taxonomy" id="110791"/>
    <lineage>
        <taxon>Eukaryota</taxon>
        <taxon>Metazoa</taxon>
        <taxon>Ecdysozoa</taxon>
        <taxon>Arthropoda</taxon>
        <taxon>Hexapoda</taxon>
        <taxon>Insecta</taxon>
        <taxon>Pterygota</taxon>
        <taxon>Neoptera</taxon>
        <taxon>Endopterygota</taxon>
        <taxon>Lepidoptera</taxon>
        <taxon>Glossata</taxon>
        <taxon>Ditrysia</taxon>
        <taxon>Papilionoidea</taxon>
        <taxon>Papilionidae</taxon>
        <taxon>Papilioninae</taxon>
        <taxon>Iphiclides</taxon>
    </lineage>
</organism>
<keyword evidence="4" id="KW-0687">Ribonucleoprotein</keyword>
<sequence>MPLETLPANIYSDTASLADSIVKETKSLIEDAIALELEGIRHINADSQDKPEEQVKENIETKNIIKQVNRVICNKLADKIPHILSAQTDYEPRHEAFWFVGGINVPYNVVKWRKQYKWLKDRLLEPIDRPVQYTGTPVLSIRSHLPLQPILPYEEATNPEFKVPKFSYFPETVGYNTQFRHGTNIPGFWPGDHDEFGLMSYHSRDHIVSRKKSFGPEDNLDALHSSSTRCGSVAVRNRTPC</sequence>
<dbReference type="InterPro" id="IPR039982">
    <property type="entry name" value="Ribosomal_mL65"/>
</dbReference>
<evidence type="ECO:0000256" key="4">
    <source>
        <dbReference type="ARBA" id="ARBA00023274"/>
    </source>
</evidence>
<reference evidence="5" key="1">
    <citation type="submission" date="2022-03" db="EMBL/GenBank/DDBJ databases">
        <authorList>
            <person name="Martin H S."/>
        </authorList>
    </citation>
    <scope>NUCLEOTIDE SEQUENCE</scope>
</reference>
<dbReference type="PANTHER" id="PTHR13014:SF3">
    <property type="entry name" value="LARGE RIBOSOMAL SUBUNIT PROTEIN ML65"/>
    <property type="match status" value="1"/>
</dbReference>
<dbReference type="Proteomes" id="UP000837857">
    <property type="component" value="Chromosome 19"/>
</dbReference>
<evidence type="ECO:0000256" key="3">
    <source>
        <dbReference type="ARBA" id="ARBA00023128"/>
    </source>
</evidence>
<accession>A0ABN8IDM4</accession>
<keyword evidence="3" id="KW-0496">Mitochondrion</keyword>
<keyword evidence="6" id="KW-1185">Reference proteome</keyword>
<feature type="non-terminal residue" evidence="5">
    <location>
        <position position="241"/>
    </location>
</feature>
<evidence type="ECO:0000256" key="2">
    <source>
        <dbReference type="ARBA" id="ARBA00022980"/>
    </source>
</evidence>
<keyword evidence="2" id="KW-0689">Ribosomal protein</keyword>
<protein>
    <submittedName>
        <fullName evidence="5">Uncharacterized protein</fullName>
    </submittedName>
</protein>
<dbReference type="EMBL" id="OW152831">
    <property type="protein sequence ID" value="CAH2049361.1"/>
    <property type="molecule type" value="Genomic_DNA"/>
</dbReference>
<dbReference type="InterPro" id="IPR010793">
    <property type="entry name" value="Ribosomal_mL37/mL65"/>
</dbReference>
<evidence type="ECO:0000313" key="6">
    <source>
        <dbReference type="Proteomes" id="UP000837857"/>
    </source>
</evidence>
<dbReference type="Pfam" id="PF07147">
    <property type="entry name" value="PDCD9"/>
    <property type="match status" value="1"/>
</dbReference>
<gene>
    <name evidence="5" type="ORF">IPOD504_LOCUS6778</name>
</gene>
<comment type="subcellular location">
    <subcellularLocation>
        <location evidence="1">Mitochondrion</location>
    </subcellularLocation>
</comment>
<name>A0ABN8IDM4_9NEOP</name>
<evidence type="ECO:0000313" key="5">
    <source>
        <dbReference type="EMBL" id="CAH2049361.1"/>
    </source>
</evidence>
<evidence type="ECO:0000256" key="1">
    <source>
        <dbReference type="ARBA" id="ARBA00004173"/>
    </source>
</evidence>